<name>A0ABX0VT99_9RHOB</name>
<dbReference type="PANTHER" id="PTHR46796:SF2">
    <property type="entry name" value="TRANSCRIPTIONAL REGULATORY PROTEIN"/>
    <property type="match status" value="1"/>
</dbReference>
<dbReference type="Proteomes" id="UP000709466">
    <property type="component" value="Unassembled WGS sequence"/>
</dbReference>
<evidence type="ECO:0000313" key="5">
    <source>
        <dbReference type="EMBL" id="NIY71135.1"/>
    </source>
</evidence>
<gene>
    <name evidence="5" type="ORF">HCZ30_01660</name>
</gene>
<dbReference type="InterPro" id="IPR037923">
    <property type="entry name" value="HTH-like"/>
</dbReference>
<dbReference type="EMBL" id="JAATOP010000001">
    <property type="protein sequence ID" value="NIY71135.1"/>
    <property type="molecule type" value="Genomic_DNA"/>
</dbReference>
<evidence type="ECO:0000256" key="1">
    <source>
        <dbReference type="ARBA" id="ARBA00023015"/>
    </source>
</evidence>
<accession>A0ABX0VT99</accession>
<dbReference type="SUPFAM" id="SSF46689">
    <property type="entry name" value="Homeodomain-like"/>
    <property type="match status" value="2"/>
</dbReference>
<evidence type="ECO:0000313" key="6">
    <source>
        <dbReference type="Proteomes" id="UP000709466"/>
    </source>
</evidence>
<dbReference type="SMART" id="SM00342">
    <property type="entry name" value="HTH_ARAC"/>
    <property type="match status" value="1"/>
</dbReference>
<dbReference type="InterPro" id="IPR003313">
    <property type="entry name" value="AraC-bd"/>
</dbReference>
<dbReference type="InterPro" id="IPR050204">
    <property type="entry name" value="AraC_XylS_family_regulators"/>
</dbReference>
<evidence type="ECO:0000256" key="2">
    <source>
        <dbReference type="ARBA" id="ARBA00023125"/>
    </source>
</evidence>
<sequence>MKLSRATLFGGFDVLESRVHRFEYTPHRHAEVVIAAYEGGFKRACCDRHTFEVQCGDLLVIGPETLHSGSTVDGPGWRYLSIYLSIDQIAEATGLEAAEIERCLAGHRVHRRPSSVSDLPIAIGDPLALGEFLANLCAHQTHDETRQEREPSPAIGRVRERLNDDPTMPVTLVDLARLADISPEHLSRRFRAETGLSPFQYLTSLRVRAARERIAGGSGLAEAALAAGFADQSHMTRWFKRSYGITPGMFAASRSERDQTRSRRR</sequence>
<dbReference type="SUPFAM" id="SSF51215">
    <property type="entry name" value="Regulatory protein AraC"/>
    <property type="match status" value="1"/>
</dbReference>
<organism evidence="5 6">
    <name type="scientific">Marivivens donghaensis</name>
    <dbReference type="NCBI Taxonomy" id="1699413"/>
    <lineage>
        <taxon>Bacteria</taxon>
        <taxon>Pseudomonadati</taxon>
        <taxon>Pseudomonadota</taxon>
        <taxon>Alphaproteobacteria</taxon>
        <taxon>Rhodobacterales</taxon>
        <taxon>Paracoccaceae</taxon>
        <taxon>Marivivens group</taxon>
        <taxon>Marivivens</taxon>
    </lineage>
</organism>
<protein>
    <submittedName>
        <fullName evidence="5">AraC family transcriptional regulator</fullName>
    </submittedName>
</protein>
<dbReference type="Pfam" id="PF02311">
    <property type="entry name" value="AraC_binding"/>
    <property type="match status" value="1"/>
</dbReference>
<dbReference type="InterPro" id="IPR018060">
    <property type="entry name" value="HTH_AraC"/>
</dbReference>
<dbReference type="PANTHER" id="PTHR46796">
    <property type="entry name" value="HTH-TYPE TRANSCRIPTIONAL ACTIVATOR RHAS-RELATED"/>
    <property type="match status" value="1"/>
</dbReference>
<keyword evidence="6" id="KW-1185">Reference proteome</keyword>
<proteinExistence type="predicted"/>
<keyword evidence="3" id="KW-0804">Transcription</keyword>
<reference evidence="5 6" key="1">
    <citation type="submission" date="2020-03" db="EMBL/GenBank/DDBJ databases">
        <title>Bacterial isolates of synthetic phycosphere.</title>
        <authorList>
            <person name="Fu H."/>
            <person name="Moran M.A."/>
        </authorList>
    </citation>
    <scope>NUCLEOTIDE SEQUENCE [LARGE SCALE GENOMIC DNA]</scope>
    <source>
        <strain evidence="5 6">HF1</strain>
    </source>
</reference>
<dbReference type="PROSITE" id="PS01124">
    <property type="entry name" value="HTH_ARAC_FAMILY_2"/>
    <property type="match status" value="1"/>
</dbReference>
<dbReference type="Pfam" id="PF12833">
    <property type="entry name" value="HTH_18"/>
    <property type="match status" value="1"/>
</dbReference>
<evidence type="ECO:0000259" key="4">
    <source>
        <dbReference type="PROSITE" id="PS01124"/>
    </source>
</evidence>
<evidence type="ECO:0000256" key="3">
    <source>
        <dbReference type="ARBA" id="ARBA00023163"/>
    </source>
</evidence>
<keyword evidence="1" id="KW-0805">Transcription regulation</keyword>
<dbReference type="InterPro" id="IPR009057">
    <property type="entry name" value="Homeodomain-like_sf"/>
</dbReference>
<feature type="domain" description="HTH araC/xylS-type" evidence="4">
    <location>
        <begin position="156"/>
        <end position="253"/>
    </location>
</feature>
<dbReference type="Gene3D" id="1.10.10.60">
    <property type="entry name" value="Homeodomain-like"/>
    <property type="match status" value="1"/>
</dbReference>
<keyword evidence="2" id="KW-0238">DNA-binding</keyword>
<comment type="caution">
    <text evidence="5">The sequence shown here is derived from an EMBL/GenBank/DDBJ whole genome shotgun (WGS) entry which is preliminary data.</text>
</comment>